<evidence type="ECO:0000256" key="4">
    <source>
        <dbReference type="ARBA" id="ARBA00022993"/>
    </source>
</evidence>
<comment type="pathway">
    <text evidence="5">Cofactor biosynthesis; coenzyme A biosynthesis; CoA from (R)-pantothenate: step 5/5.</text>
</comment>
<dbReference type="GO" id="GO:0005524">
    <property type="term" value="F:ATP binding"/>
    <property type="evidence" value="ECO:0007669"/>
    <property type="project" value="UniProtKB-UniRule"/>
</dbReference>
<organism evidence="7 8">
    <name type="scientific">Leptonema illini</name>
    <dbReference type="NCBI Taxonomy" id="183"/>
    <lineage>
        <taxon>Bacteria</taxon>
        <taxon>Pseudomonadati</taxon>
        <taxon>Spirochaetota</taxon>
        <taxon>Spirochaetia</taxon>
        <taxon>Leptospirales</taxon>
        <taxon>Leptospiraceae</taxon>
        <taxon>Leptonema</taxon>
    </lineage>
</organism>
<dbReference type="UniPathway" id="UPA00241">
    <property type="reaction ID" value="UER00356"/>
</dbReference>
<dbReference type="InterPro" id="IPR027417">
    <property type="entry name" value="P-loop_NTPase"/>
</dbReference>
<comment type="caution">
    <text evidence="7">The sequence shown here is derived from an EMBL/GenBank/DDBJ whole genome shotgun (WGS) entry which is preliminary data.</text>
</comment>
<dbReference type="GO" id="GO:0015937">
    <property type="term" value="P:coenzyme A biosynthetic process"/>
    <property type="evidence" value="ECO:0007669"/>
    <property type="project" value="UniProtKB-UniRule"/>
</dbReference>
<dbReference type="Proteomes" id="UP000460298">
    <property type="component" value="Unassembled WGS sequence"/>
</dbReference>
<dbReference type="CDD" id="cd02022">
    <property type="entry name" value="DPCK"/>
    <property type="match status" value="1"/>
</dbReference>
<dbReference type="InterPro" id="IPR001977">
    <property type="entry name" value="Depp_CoAkinase"/>
</dbReference>
<keyword evidence="2 5" id="KW-0547">Nucleotide-binding</keyword>
<dbReference type="Gene3D" id="3.40.50.300">
    <property type="entry name" value="P-loop containing nucleotide triphosphate hydrolases"/>
    <property type="match status" value="1"/>
</dbReference>
<feature type="binding site" evidence="5">
    <location>
        <begin position="15"/>
        <end position="20"/>
    </location>
    <ligand>
        <name>ATP</name>
        <dbReference type="ChEBI" id="CHEBI:30616"/>
    </ligand>
</feature>
<reference evidence="7 8" key="1">
    <citation type="submission" date="2019-10" db="EMBL/GenBank/DDBJ databases">
        <title>Extracellular Electron Transfer in a Candidatus Methanoperedens spp. Enrichment Culture.</title>
        <authorList>
            <person name="Berger S."/>
            <person name="Rangel Shaw D."/>
            <person name="Berben T."/>
            <person name="In 'T Zandt M."/>
            <person name="Frank J."/>
            <person name="Reimann J."/>
            <person name="Jetten M.S.M."/>
            <person name="Welte C.U."/>
        </authorList>
    </citation>
    <scope>NUCLEOTIDE SEQUENCE [LARGE SCALE GENOMIC DNA]</scope>
    <source>
        <strain evidence="7">SB12</strain>
    </source>
</reference>
<evidence type="ECO:0000313" key="8">
    <source>
        <dbReference type="Proteomes" id="UP000460298"/>
    </source>
</evidence>
<evidence type="ECO:0000256" key="3">
    <source>
        <dbReference type="ARBA" id="ARBA00022840"/>
    </source>
</evidence>
<dbReference type="EC" id="2.7.1.24" evidence="5 6"/>
<comment type="function">
    <text evidence="5">Catalyzes the phosphorylation of the 3'-hydroxyl group of dephosphocoenzyme A to form coenzyme A.</text>
</comment>
<name>A0A833H499_9LEPT</name>
<evidence type="ECO:0000313" key="7">
    <source>
        <dbReference type="EMBL" id="KAB2934770.1"/>
    </source>
</evidence>
<dbReference type="PANTHER" id="PTHR10695:SF46">
    <property type="entry name" value="BIFUNCTIONAL COENZYME A SYNTHASE-RELATED"/>
    <property type="match status" value="1"/>
</dbReference>
<dbReference type="NCBIfam" id="TIGR00152">
    <property type="entry name" value="dephospho-CoA kinase"/>
    <property type="match status" value="1"/>
</dbReference>
<dbReference type="GO" id="GO:0005737">
    <property type="term" value="C:cytoplasm"/>
    <property type="evidence" value="ECO:0007669"/>
    <property type="project" value="UniProtKB-SubCell"/>
</dbReference>
<evidence type="ECO:0000256" key="6">
    <source>
        <dbReference type="NCBIfam" id="TIGR00152"/>
    </source>
</evidence>
<keyword evidence="5 7" id="KW-0808">Transferase</keyword>
<sequence>MSGQIRLVGLTGTIAAGKSTAAEILAEAGFRVVDADEIARGLLIEPPVRERVIALLGAECYDDQGMPDRKRIAGIIFADAAKRAQLEALIHPLVREKVKELAAQYSPLIYDVPLLFESGAHKDTDLTVMIDAPLELRMERAGRRNGWSRDEFLAREKSQMPPEQKRSMADMVIDNDADPESFRIRLHKLIEILEASR</sequence>
<protein>
    <recommendedName>
        <fullName evidence="5 6">Dephospho-CoA kinase</fullName>
        <ecNumber evidence="5 6">2.7.1.24</ecNumber>
    </recommendedName>
    <alternativeName>
        <fullName evidence="5">Dephosphocoenzyme A kinase</fullName>
    </alternativeName>
</protein>
<dbReference type="EMBL" id="WBUI01000002">
    <property type="protein sequence ID" value="KAB2934770.1"/>
    <property type="molecule type" value="Genomic_DNA"/>
</dbReference>
<comment type="similarity">
    <text evidence="1 5">Belongs to the CoaE family.</text>
</comment>
<dbReference type="PROSITE" id="PS51219">
    <property type="entry name" value="DPCK"/>
    <property type="match status" value="1"/>
</dbReference>
<keyword evidence="5" id="KW-0963">Cytoplasm</keyword>
<evidence type="ECO:0000256" key="1">
    <source>
        <dbReference type="ARBA" id="ARBA00009018"/>
    </source>
</evidence>
<evidence type="ECO:0000256" key="5">
    <source>
        <dbReference type="HAMAP-Rule" id="MF_00376"/>
    </source>
</evidence>
<gene>
    <name evidence="5" type="primary">coaE</name>
    <name evidence="7" type="ORF">F9K24_03055</name>
</gene>
<evidence type="ECO:0000256" key="2">
    <source>
        <dbReference type="ARBA" id="ARBA00022741"/>
    </source>
</evidence>
<dbReference type="GO" id="GO:0004140">
    <property type="term" value="F:dephospho-CoA kinase activity"/>
    <property type="evidence" value="ECO:0007669"/>
    <property type="project" value="UniProtKB-UniRule"/>
</dbReference>
<dbReference type="SUPFAM" id="SSF52540">
    <property type="entry name" value="P-loop containing nucleoside triphosphate hydrolases"/>
    <property type="match status" value="1"/>
</dbReference>
<dbReference type="Pfam" id="PF01121">
    <property type="entry name" value="CoaE"/>
    <property type="match status" value="1"/>
</dbReference>
<keyword evidence="4 5" id="KW-0173">Coenzyme A biosynthesis</keyword>
<comment type="subcellular location">
    <subcellularLocation>
        <location evidence="5">Cytoplasm</location>
    </subcellularLocation>
</comment>
<keyword evidence="3 5" id="KW-0067">ATP-binding</keyword>
<keyword evidence="5 7" id="KW-0418">Kinase</keyword>
<accession>A0A833H499</accession>
<comment type="catalytic activity">
    <reaction evidence="5">
        <text>3'-dephospho-CoA + ATP = ADP + CoA + H(+)</text>
        <dbReference type="Rhea" id="RHEA:18245"/>
        <dbReference type="ChEBI" id="CHEBI:15378"/>
        <dbReference type="ChEBI" id="CHEBI:30616"/>
        <dbReference type="ChEBI" id="CHEBI:57287"/>
        <dbReference type="ChEBI" id="CHEBI:57328"/>
        <dbReference type="ChEBI" id="CHEBI:456216"/>
        <dbReference type="EC" id="2.7.1.24"/>
    </reaction>
</comment>
<dbReference type="PANTHER" id="PTHR10695">
    <property type="entry name" value="DEPHOSPHO-COA KINASE-RELATED"/>
    <property type="match status" value="1"/>
</dbReference>
<dbReference type="AlphaFoldDB" id="A0A833H499"/>
<dbReference type="HAMAP" id="MF_00376">
    <property type="entry name" value="Dephospho_CoA_kinase"/>
    <property type="match status" value="1"/>
</dbReference>
<proteinExistence type="inferred from homology"/>